<dbReference type="Proteomes" id="UP001054945">
    <property type="component" value="Unassembled WGS sequence"/>
</dbReference>
<organism evidence="1 2">
    <name type="scientific">Caerostris extrusa</name>
    <name type="common">Bark spider</name>
    <name type="synonym">Caerostris bankana</name>
    <dbReference type="NCBI Taxonomy" id="172846"/>
    <lineage>
        <taxon>Eukaryota</taxon>
        <taxon>Metazoa</taxon>
        <taxon>Ecdysozoa</taxon>
        <taxon>Arthropoda</taxon>
        <taxon>Chelicerata</taxon>
        <taxon>Arachnida</taxon>
        <taxon>Araneae</taxon>
        <taxon>Araneomorphae</taxon>
        <taxon>Entelegynae</taxon>
        <taxon>Araneoidea</taxon>
        <taxon>Araneidae</taxon>
        <taxon>Caerostris</taxon>
    </lineage>
</organism>
<accession>A0AAV4Q2F1</accession>
<reference evidence="1 2" key="1">
    <citation type="submission" date="2021-06" db="EMBL/GenBank/DDBJ databases">
        <title>Caerostris extrusa draft genome.</title>
        <authorList>
            <person name="Kono N."/>
            <person name="Arakawa K."/>
        </authorList>
    </citation>
    <scope>NUCLEOTIDE SEQUENCE [LARGE SCALE GENOMIC DNA]</scope>
</reference>
<comment type="caution">
    <text evidence="1">The sequence shown here is derived from an EMBL/GenBank/DDBJ whole genome shotgun (WGS) entry which is preliminary data.</text>
</comment>
<dbReference type="EMBL" id="BPLR01005467">
    <property type="protein sequence ID" value="GIY02619.1"/>
    <property type="molecule type" value="Genomic_DNA"/>
</dbReference>
<name>A0AAV4Q2F1_CAEEX</name>
<evidence type="ECO:0000313" key="1">
    <source>
        <dbReference type="EMBL" id="GIY02619.1"/>
    </source>
</evidence>
<dbReference type="AlphaFoldDB" id="A0AAV4Q2F1"/>
<evidence type="ECO:0000313" key="2">
    <source>
        <dbReference type="Proteomes" id="UP001054945"/>
    </source>
</evidence>
<keyword evidence="2" id="KW-1185">Reference proteome</keyword>
<sequence length="122" mass="13882">MFSGYVNTWPLTEAGNLIRPAQSPAQNPQKRAIQTILCIITRNTRTCSKLILKDQLFEGELQSLPCQVLKSGIEHIRFCGTDRQELILSRGIKLELPPDEDEEADNREVAEFRAVKSVEREE</sequence>
<gene>
    <name evidence="1" type="ORF">CEXT_236731</name>
</gene>
<protein>
    <submittedName>
        <fullName evidence="1">Uncharacterized protein</fullName>
    </submittedName>
</protein>
<proteinExistence type="predicted"/>